<name>A0AB39KXN5_9CAUL</name>
<dbReference type="NCBIfam" id="TIGR00797">
    <property type="entry name" value="matE"/>
    <property type="match status" value="1"/>
</dbReference>
<dbReference type="PANTHER" id="PTHR43549">
    <property type="entry name" value="MULTIDRUG RESISTANCE PROTEIN YPNP-RELATED"/>
    <property type="match status" value="1"/>
</dbReference>
<evidence type="ECO:0000256" key="3">
    <source>
        <dbReference type="ARBA" id="ARBA00022475"/>
    </source>
</evidence>
<dbReference type="RefSeq" id="WP_369061637.1">
    <property type="nucleotide sequence ID" value="NZ_CP158375.1"/>
</dbReference>
<dbReference type="GO" id="GO:0005886">
    <property type="term" value="C:plasma membrane"/>
    <property type="evidence" value="ECO:0007669"/>
    <property type="project" value="UniProtKB-SubCell"/>
</dbReference>
<evidence type="ECO:0000256" key="1">
    <source>
        <dbReference type="ARBA" id="ARBA00004429"/>
    </source>
</evidence>
<evidence type="ECO:0000256" key="4">
    <source>
        <dbReference type="ARBA" id="ARBA00022692"/>
    </source>
</evidence>
<comment type="subcellular location">
    <subcellularLocation>
        <location evidence="1">Cell inner membrane</location>
        <topology evidence="1">Multi-pass membrane protein</topology>
    </subcellularLocation>
</comment>
<feature type="transmembrane region" description="Helical" evidence="7">
    <location>
        <begin position="52"/>
        <end position="75"/>
    </location>
</feature>
<dbReference type="InterPro" id="IPR002528">
    <property type="entry name" value="MATE_fam"/>
</dbReference>
<organism evidence="8">
    <name type="scientific">Caulobacter sp. 73W</name>
    <dbReference type="NCBI Taxonomy" id="3161137"/>
    <lineage>
        <taxon>Bacteria</taxon>
        <taxon>Pseudomonadati</taxon>
        <taxon>Pseudomonadota</taxon>
        <taxon>Alphaproteobacteria</taxon>
        <taxon>Caulobacterales</taxon>
        <taxon>Caulobacteraceae</taxon>
        <taxon>Caulobacter</taxon>
    </lineage>
</organism>
<dbReference type="GO" id="GO:0015297">
    <property type="term" value="F:antiporter activity"/>
    <property type="evidence" value="ECO:0007669"/>
    <property type="project" value="InterPro"/>
</dbReference>
<keyword evidence="5 7" id="KW-1133">Transmembrane helix</keyword>
<dbReference type="Pfam" id="PF01554">
    <property type="entry name" value="MatE"/>
    <property type="match status" value="2"/>
</dbReference>
<feature type="transmembrane region" description="Helical" evidence="7">
    <location>
        <begin position="87"/>
        <end position="112"/>
    </location>
</feature>
<dbReference type="CDD" id="cd13138">
    <property type="entry name" value="MATE_yoeA_like"/>
    <property type="match status" value="1"/>
</dbReference>
<proteinExistence type="predicted"/>
<feature type="transmembrane region" description="Helical" evidence="7">
    <location>
        <begin position="420"/>
        <end position="441"/>
    </location>
</feature>
<dbReference type="InterPro" id="IPR052031">
    <property type="entry name" value="Membrane_Transporter-Flippase"/>
</dbReference>
<accession>A0AB39KXN5</accession>
<keyword evidence="6 7" id="KW-0472">Membrane</keyword>
<dbReference type="AlphaFoldDB" id="A0AB39KXN5"/>
<feature type="transmembrane region" description="Helical" evidence="7">
    <location>
        <begin position="164"/>
        <end position="182"/>
    </location>
</feature>
<gene>
    <name evidence="8" type="ORF">ABOZ73_06315</name>
</gene>
<feature type="transmembrane region" description="Helical" evidence="7">
    <location>
        <begin position="132"/>
        <end position="152"/>
    </location>
</feature>
<feature type="transmembrane region" description="Helical" evidence="7">
    <location>
        <begin position="322"/>
        <end position="341"/>
    </location>
</feature>
<dbReference type="EMBL" id="CP158375">
    <property type="protein sequence ID" value="XDO98029.1"/>
    <property type="molecule type" value="Genomic_DNA"/>
</dbReference>
<keyword evidence="3" id="KW-1003">Cell membrane</keyword>
<feature type="transmembrane region" description="Helical" evidence="7">
    <location>
        <begin position="287"/>
        <end position="310"/>
    </location>
</feature>
<dbReference type="PIRSF" id="PIRSF006603">
    <property type="entry name" value="DinF"/>
    <property type="match status" value="1"/>
</dbReference>
<evidence type="ECO:0000256" key="2">
    <source>
        <dbReference type="ARBA" id="ARBA00022448"/>
    </source>
</evidence>
<evidence type="ECO:0000256" key="6">
    <source>
        <dbReference type="ARBA" id="ARBA00023136"/>
    </source>
</evidence>
<dbReference type="InterPro" id="IPR048279">
    <property type="entry name" value="MdtK-like"/>
</dbReference>
<evidence type="ECO:0000313" key="8">
    <source>
        <dbReference type="EMBL" id="XDO98029.1"/>
    </source>
</evidence>
<keyword evidence="2" id="KW-0813">Transport</keyword>
<reference evidence="8" key="1">
    <citation type="submission" date="2024-06" db="EMBL/GenBank/DDBJ databases">
        <title>Caulobacter inopinatus, sp. nov.</title>
        <authorList>
            <person name="Donachie S.P."/>
        </authorList>
    </citation>
    <scope>NUCLEOTIDE SEQUENCE</scope>
    <source>
        <strain evidence="8">73W</strain>
    </source>
</reference>
<feature type="transmembrane region" description="Helical" evidence="7">
    <location>
        <begin position="241"/>
        <end position="267"/>
    </location>
</feature>
<keyword evidence="4 7" id="KW-0812">Transmembrane</keyword>
<feature type="transmembrane region" description="Helical" evidence="7">
    <location>
        <begin position="361"/>
        <end position="381"/>
    </location>
</feature>
<evidence type="ECO:0000256" key="7">
    <source>
        <dbReference type="SAM" id="Phobius"/>
    </source>
</evidence>
<dbReference type="GO" id="GO:0042910">
    <property type="term" value="F:xenobiotic transmembrane transporter activity"/>
    <property type="evidence" value="ECO:0007669"/>
    <property type="project" value="InterPro"/>
</dbReference>
<evidence type="ECO:0000256" key="5">
    <source>
        <dbReference type="ARBA" id="ARBA00022989"/>
    </source>
</evidence>
<protein>
    <submittedName>
        <fullName evidence="8">MATE family efflux transporter</fullName>
    </submittedName>
</protein>
<dbReference type="PANTHER" id="PTHR43549:SF3">
    <property type="entry name" value="MULTIDRUG RESISTANCE PROTEIN YPNP-RELATED"/>
    <property type="match status" value="1"/>
</dbReference>
<feature type="transmembrane region" description="Helical" evidence="7">
    <location>
        <begin position="388"/>
        <end position="408"/>
    </location>
</feature>
<sequence>MQPPAPQPLWRTFLTFLWPMMLSNVLQALSGTLNNIFLGHMIGVKALAAASVAFPVVFFCIASVMGLASGATVLIGQAFGARDETRLKAVAGVASAATAIVGVFLAVGGVLFAPALMRLLGAPADIYVEAVAYTRAIACAMPSLIVFLLYTAMLRGVGDTKTPLWALTVSTLVGLVVTPLLIKGWVGLPPLGPASAAWASAVSSLAGMTWLAWHLRRRKHLLAPDEAFIRHMKIDPAILKIVLFIGIPTALQMVAMSLAEIVLLGLVNGFGSDATAAYGAVNQVMAYVQFPALSIAITASILGAQAIGAGHSERLRPIVRTAMMMNLIITGGGVLLCYLFAEPIVRAFISRAEVVDLTQTLLHVVLWSAVVMGMGSILSAMMRASGEVWIPTLISIAIILVVEAPTGWFLSRRFGVTGVWWAWPAAFGMILMAQTAYYKLVWSRKTIKRLI</sequence>
<feature type="transmembrane region" description="Helical" evidence="7">
    <location>
        <begin position="194"/>
        <end position="213"/>
    </location>
</feature>